<dbReference type="PANTHER" id="PTHR28629">
    <property type="entry name" value="TRIOKINASE/FMN CYCLASE"/>
    <property type="match status" value="1"/>
</dbReference>
<dbReference type="OrthoDB" id="9800291at2"/>
<dbReference type="GO" id="GO:0004371">
    <property type="term" value="F:glycerone kinase activity"/>
    <property type="evidence" value="ECO:0007669"/>
    <property type="project" value="InterPro"/>
</dbReference>
<evidence type="ECO:0000259" key="3">
    <source>
        <dbReference type="PROSITE" id="PS51480"/>
    </source>
</evidence>
<dbReference type="PROSITE" id="PS51480">
    <property type="entry name" value="DHAL"/>
    <property type="match status" value="1"/>
</dbReference>
<evidence type="ECO:0000313" key="5">
    <source>
        <dbReference type="Proteomes" id="UP000282674"/>
    </source>
</evidence>
<protein>
    <submittedName>
        <fullName evidence="4">Dihydroxyacetone kinase subunit L</fullName>
    </submittedName>
</protein>
<keyword evidence="5" id="KW-1185">Reference proteome</keyword>
<dbReference type="EMBL" id="RFFG01000015">
    <property type="protein sequence ID" value="RMI45153.1"/>
    <property type="molecule type" value="Genomic_DNA"/>
</dbReference>
<sequence>MSGLTTADAFTAGAFTAAEAAAWIRRAAELVSADADRLTRLDAAIGDGDHGLNLDRGFAAAVEALPGGVPPGRVLIAAGRAIVSKTGGASGPLYGTALRRAGKALGDTEEASAAQLGEALTAAVTGIRELGGAQPGDKTMLDALTPAAEAFAASAEQGVPAAARAALEAAEQGAEATVPLVARKGRASYLGERSAGHLDPGAASSVLLLRALADVTATSLSAPGPTET</sequence>
<dbReference type="NCBIfam" id="TIGR02365">
    <property type="entry name" value="dha_L_ycgS"/>
    <property type="match status" value="1"/>
</dbReference>
<dbReference type="InterPro" id="IPR012737">
    <property type="entry name" value="DhaK_L_YcgS"/>
</dbReference>
<dbReference type="InterPro" id="IPR036117">
    <property type="entry name" value="DhaL_dom_sf"/>
</dbReference>
<dbReference type="GO" id="GO:0005829">
    <property type="term" value="C:cytosol"/>
    <property type="evidence" value="ECO:0007669"/>
    <property type="project" value="TreeGrafter"/>
</dbReference>
<feature type="domain" description="DhaL" evidence="3">
    <location>
        <begin position="18"/>
        <end position="214"/>
    </location>
</feature>
<dbReference type="Gene3D" id="1.25.40.340">
    <property type="match status" value="1"/>
</dbReference>
<dbReference type="GO" id="GO:0019563">
    <property type="term" value="P:glycerol catabolic process"/>
    <property type="evidence" value="ECO:0007669"/>
    <property type="project" value="TreeGrafter"/>
</dbReference>
<dbReference type="SUPFAM" id="SSF101473">
    <property type="entry name" value="DhaL-like"/>
    <property type="match status" value="1"/>
</dbReference>
<comment type="caution">
    <text evidence="4">The sequence shown here is derived from an EMBL/GenBank/DDBJ whole genome shotgun (WGS) entry which is preliminary data.</text>
</comment>
<dbReference type="FunFam" id="1.25.40.340:FF:000002">
    <property type="entry name" value="Dihydroxyacetone kinase, L subunit"/>
    <property type="match status" value="1"/>
</dbReference>
<gene>
    <name evidence="4" type="primary">dhaL</name>
    <name evidence="4" type="ORF">EBO15_11250</name>
</gene>
<dbReference type="PANTHER" id="PTHR28629:SF4">
    <property type="entry name" value="TRIOKINASE_FMN CYCLASE"/>
    <property type="match status" value="1"/>
</dbReference>
<dbReference type="AlphaFoldDB" id="A0A3M2M8I2"/>
<keyword evidence="2 4" id="KW-0418">Kinase</keyword>
<reference evidence="4 5" key="1">
    <citation type="submission" date="2018-10" db="EMBL/GenBank/DDBJ databases">
        <title>Isolation from soil.</title>
        <authorList>
            <person name="Hu J."/>
        </authorList>
    </citation>
    <scope>NUCLEOTIDE SEQUENCE [LARGE SCALE GENOMIC DNA]</scope>
    <source>
        <strain evidence="4 5">NEAU-Ht49</strain>
    </source>
</reference>
<organism evidence="4 5">
    <name type="scientific">Actinomadura harenae</name>
    <dbReference type="NCBI Taxonomy" id="2483351"/>
    <lineage>
        <taxon>Bacteria</taxon>
        <taxon>Bacillati</taxon>
        <taxon>Actinomycetota</taxon>
        <taxon>Actinomycetes</taxon>
        <taxon>Streptosporangiales</taxon>
        <taxon>Thermomonosporaceae</taxon>
        <taxon>Actinomadura</taxon>
    </lineage>
</organism>
<dbReference type="SMART" id="SM01120">
    <property type="entry name" value="Dak2"/>
    <property type="match status" value="1"/>
</dbReference>
<accession>A0A3M2M8I2</accession>
<evidence type="ECO:0000313" key="4">
    <source>
        <dbReference type="EMBL" id="RMI45153.1"/>
    </source>
</evidence>
<keyword evidence="1" id="KW-0808">Transferase</keyword>
<name>A0A3M2M8I2_9ACTN</name>
<dbReference type="Pfam" id="PF02734">
    <property type="entry name" value="Dak2"/>
    <property type="match status" value="1"/>
</dbReference>
<proteinExistence type="predicted"/>
<dbReference type="RefSeq" id="WP_122194295.1">
    <property type="nucleotide sequence ID" value="NZ_JBHSKC010000001.1"/>
</dbReference>
<dbReference type="InterPro" id="IPR004007">
    <property type="entry name" value="DhaL_dom"/>
</dbReference>
<evidence type="ECO:0000256" key="1">
    <source>
        <dbReference type="ARBA" id="ARBA00022679"/>
    </source>
</evidence>
<dbReference type="Proteomes" id="UP000282674">
    <property type="component" value="Unassembled WGS sequence"/>
</dbReference>
<dbReference type="InterPro" id="IPR050861">
    <property type="entry name" value="Dihydroxyacetone_Kinase"/>
</dbReference>
<evidence type="ECO:0000256" key="2">
    <source>
        <dbReference type="ARBA" id="ARBA00022777"/>
    </source>
</evidence>